<gene>
    <name evidence="2" type="ORF">KIPB_003150</name>
</gene>
<feature type="compositionally biased region" description="Basic and acidic residues" evidence="1">
    <location>
        <begin position="130"/>
        <end position="250"/>
    </location>
</feature>
<proteinExistence type="predicted"/>
<dbReference type="Proteomes" id="UP000265618">
    <property type="component" value="Unassembled WGS sequence"/>
</dbReference>
<feature type="region of interest" description="Disordered" evidence="1">
    <location>
        <begin position="121"/>
        <end position="288"/>
    </location>
</feature>
<dbReference type="EMBL" id="BDIP01000583">
    <property type="protein sequence ID" value="GCA62385.1"/>
    <property type="molecule type" value="Genomic_DNA"/>
</dbReference>
<evidence type="ECO:0000313" key="3">
    <source>
        <dbReference type="Proteomes" id="UP000265618"/>
    </source>
</evidence>
<evidence type="ECO:0000256" key="1">
    <source>
        <dbReference type="SAM" id="MobiDB-lite"/>
    </source>
</evidence>
<dbReference type="AlphaFoldDB" id="A0A391NKI3"/>
<keyword evidence="3" id="KW-1185">Reference proteome</keyword>
<sequence>ISHKVDILDSRVTVGGPHTDWGTYQDGEAWRKGIPVTATLPPTEDGYHCLCHVSKQRPTSSWIERDRFQFVAMLTFAPGLAYPRDEMLWAMENDVEGLDRREQEREERWEQEALQLMAHLRQKSRRRRGAFRERPMRRVRLRETERRTIGETDSATRREAQREKRRETEREMRRETEREMRREIRRANRREVERRKERESEREKRREMRREMERAKRRETERKKRERRVMAEGRSTKRESETVVETEMKRQPSALQGRRILVRRRSERQREEESSSSDSEPWPEDEES</sequence>
<feature type="non-terminal residue" evidence="2">
    <location>
        <position position="1"/>
    </location>
</feature>
<name>A0A391NKI3_9EUKA</name>
<reference evidence="2 3" key="1">
    <citation type="journal article" date="2018" name="PLoS ONE">
        <title>The draft genome of Kipferlia bialata reveals reductive genome evolution in fornicate parasites.</title>
        <authorList>
            <person name="Tanifuji G."/>
            <person name="Takabayashi S."/>
            <person name="Kume K."/>
            <person name="Takagi M."/>
            <person name="Nakayama T."/>
            <person name="Kamikawa R."/>
            <person name="Inagaki Y."/>
            <person name="Hashimoto T."/>
        </authorList>
    </citation>
    <scope>NUCLEOTIDE SEQUENCE [LARGE SCALE GENOMIC DNA]</scope>
    <source>
        <strain evidence="2">NY0173</strain>
    </source>
</reference>
<evidence type="ECO:0000313" key="2">
    <source>
        <dbReference type="EMBL" id="GCA62385.1"/>
    </source>
</evidence>
<comment type="caution">
    <text evidence="2">The sequence shown here is derived from an EMBL/GenBank/DDBJ whole genome shotgun (WGS) entry which is preliminary data.</text>
</comment>
<organism evidence="2 3">
    <name type="scientific">Kipferlia bialata</name>
    <dbReference type="NCBI Taxonomy" id="797122"/>
    <lineage>
        <taxon>Eukaryota</taxon>
        <taxon>Metamonada</taxon>
        <taxon>Carpediemonas-like organisms</taxon>
        <taxon>Kipferlia</taxon>
    </lineage>
</organism>
<protein>
    <submittedName>
        <fullName evidence="2">Uncharacterized protein</fullName>
    </submittedName>
</protein>
<accession>A0A391NKI3</accession>